<dbReference type="GO" id="GO:0005737">
    <property type="term" value="C:cytoplasm"/>
    <property type="evidence" value="ECO:0007669"/>
    <property type="project" value="UniProtKB-SubCell"/>
</dbReference>
<comment type="function">
    <text evidence="6">Required for the formation of a threonylcarbamoyl group on adenosine at position 37 (t(6)A37) in tRNAs that read codons beginning with adenine. Is involved in the transfer of the threonylcarbamoyl moiety of threonylcarbamoyl-AMP (TC-AMP) to the N6 group of A37, together with TsaE and TsaB. TsaD likely plays a direct catalytic role in this reaction.</text>
</comment>
<dbReference type="Gene3D" id="3.30.420.40">
    <property type="match status" value="2"/>
</dbReference>
<dbReference type="HAMAP" id="MF_01445">
    <property type="entry name" value="TsaD"/>
    <property type="match status" value="1"/>
</dbReference>
<keyword evidence="4 6" id="KW-0012">Acyltransferase</keyword>
<evidence type="ECO:0000259" key="7">
    <source>
        <dbReference type="Pfam" id="PF00814"/>
    </source>
</evidence>
<dbReference type="InterPro" id="IPR022450">
    <property type="entry name" value="TsaD"/>
</dbReference>
<keyword evidence="6" id="KW-0408">Iron</keyword>
<dbReference type="InterPro" id="IPR043129">
    <property type="entry name" value="ATPase_NBD"/>
</dbReference>
<dbReference type="Proteomes" id="UP000229459">
    <property type="component" value="Unassembled WGS sequence"/>
</dbReference>
<evidence type="ECO:0000256" key="3">
    <source>
        <dbReference type="ARBA" id="ARBA00022723"/>
    </source>
</evidence>
<dbReference type="SUPFAM" id="SSF53067">
    <property type="entry name" value="Actin-like ATPase domain"/>
    <property type="match status" value="2"/>
</dbReference>
<dbReference type="NCBIfam" id="TIGR00329">
    <property type="entry name" value="gcp_kae1"/>
    <property type="match status" value="1"/>
</dbReference>
<evidence type="ECO:0000313" key="9">
    <source>
        <dbReference type="Proteomes" id="UP000229459"/>
    </source>
</evidence>
<comment type="cofactor">
    <cofactor evidence="6">
        <name>Fe(2+)</name>
        <dbReference type="ChEBI" id="CHEBI:29033"/>
    </cofactor>
    <text evidence="6">Binds 1 Fe(2+) ion per subunit.</text>
</comment>
<keyword evidence="1 6" id="KW-0808">Transferase</keyword>
<protein>
    <recommendedName>
        <fullName evidence="6">tRNA N6-adenosine threonylcarbamoyltransferase</fullName>
        <ecNumber evidence="6">2.3.1.234</ecNumber>
    </recommendedName>
    <alternativeName>
        <fullName evidence="6">N6-L-threonylcarbamoyladenine synthase</fullName>
        <shortName evidence="6">t(6)A synthase</shortName>
    </alternativeName>
    <alternativeName>
        <fullName evidence="6">t(6)A37 threonylcarbamoyladenosine biosynthesis protein TsaD</fullName>
    </alternativeName>
    <alternativeName>
        <fullName evidence="6">tRNA threonylcarbamoyladenosine biosynthesis protein TsaD</fullName>
    </alternativeName>
</protein>
<dbReference type="AlphaFoldDB" id="A0A2H0B773"/>
<feature type="binding site" evidence="6">
    <location>
        <position position="114"/>
    </location>
    <ligand>
        <name>Fe cation</name>
        <dbReference type="ChEBI" id="CHEBI:24875"/>
    </ligand>
</feature>
<feature type="binding site" evidence="6">
    <location>
        <begin position="145"/>
        <end position="149"/>
    </location>
    <ligand>
        <name>substrate</name>
    </ligand>
</feature>
<reference evidence="8 9" key="1">
    <citation type="submission" date="2017-09" db="EMBL/GenBank/DDBJ databases">
        <title>Depth-based differentiation of microbial function through sediment-hosted aquifers and enrichment of novel symbionts in the deep terrestrial subsurface.</title>
        <authorList>
            <person name="Probst A.J."/>
            <person name="Ladd B."/>
            <person name="Jarett J.K."/>
            <person name="Geller-Mcgrath D.E."/>
            <person name="Sieber C.M."/>
            <person name="Emerson J.B."/>
            <person name="Anantharaman K."/>
            <person name="Thomas B.C."/>
            <person name="Malmstrom R."/>
            <person name="Stieglmeier M."/>
            <person name="Klingl A."/>
            <person name="Woyke T."/>
            <person name="Ryan C.M."/>
            <person name="Banfield J.F."/>
        </authorList>
    </citation>
    <scope>NUCLEOTIDE SEQUENCE [LARGE SCALE GENOMIC DNA]</scope>
    <source>
        <strain evidence="8">CG23_combo_of_CG06-09_8_20_14_all_34_8</strain>
    </source>
</reference>
<evidence type="ECO:0000313" key="8">
    <source>
        <dbReference type="EMBL" id="PIP53525.1"/>
    </source>
</evidence>
<feature type="binding site" evidence="6">
    <location>
        <position position="313"/>
    </location>
    <ligand>
        <name>Fe cation</name>
        <dbReference type="ChEBI" id="CHEBI:24875"/>
    </ligand>
</feature>
<comment type="subcellular location">
    <subcellularLocation>
        <location evidence="6">Cytoplasm</location>
    </subcellularLocation>
</comment>
<feature type="binding site" evidence="6">
    <location>
        <position position="178"/>
    </location>
    <ligand>
        <name>substrate</name>
    </ligand>
</feature>
<dbReference type="GO" id="GO:0005506">
    <property type="term" value="F:iron ion binding"/>
    <property type="evidence" value="ECO:0007669"/>
    <property type="project" value="UniProtKB-UniRule"/>
</dbReference>
<proteinExistence type="inferred from homology"/>
<feature type="domain" description="Gcp-like" evidence="7">
    <location>
        <begin position="26"/>
        <end position="319"/>
    </location>
</feature>
<keyword evidence="6" id="KW-0963">Cytoplasm</keyword>
<evidence type="ECO:0000256" key="5">
    <source>
        <dbReference type="ARBA" id="ARBA00048117"/>
    </source>
</evidence>
<dbReference type="PANTHER" id="PTHR11735">
    <property type="entry name" value="TRNA N6-ADENOSINE THREONYLCARBAMOYLTRANSFERASE"/>
    <property type="match status" value="1"/>
</dbReference>
<dbReference type="FunFam" id="3.30.420.40:FF:000012">
    <property type="entry name" value="tRNA N6-adenosine threonylcarbamoyltransferase"/>
    <property type="match status" value="1"/>
</dbReference>
<dbReference type="GO" id="GO:0061711">
    <property type="term" value="F:tRNA N(6)-L-threonylcarbamoyladenine synthase activity"/>
    <property type="evidence" value="ECO:0007669"/>
    <property type="project" value="UniProtKB-EC"/>
</dbReference>
<accession>A0A2H0B773</accession>
<comment type="catalytic activity">
    <reaction evidence="5 6">
        <text>L-threonylcarbamoyladenylate + adenosine(37) in tRNA = N(6)-L-threonylcarbamoyladenosine(37) in tRNA + AMP + H(+)</text>
        <dbReference type="Rhea" id="RHEA:37059"/>
        <dbReference type="Rhea" id="RHEA-COMP:10162"/>
        <dbReference type="Rhea" id="RHEA-COMP:10163"/>
        <dbReference type="ChEBI" id="CHEBI:15378"/>
        <dbReference type="ChEBI" id="CHEBI:73682"/>
        <dbReference type="ChEBI" id="CHEBI:74411"/>
        <dbReference type="ChEBI" id="CHEBI:74418"/>
        <dbReference type="ChEBI" id="CHEBI:456215"/>
        <dbReference type="EC" id="2.3.1.234"/>
    </reaction>
</comment>
<evidence type="ECO:0000256" key="2">
    <source>
        <dbReference type="ARBA" id="ARBA00022694"/>
    </source>
</evidence>
<dbReference type="PANTHER" id="PTHR11735:SF6">
    <property type="entry name" value="TRNA N6-ADENOSINE THREONYLCARBAMOYLTRANSFERASE, MITOCHONDRIAL"/>
    <property type="match status" value="1"/>
</dbReference>
<comment type="caution">
    <text evidence="8">The sequence shown here is derived from an EMBL/GenBank/DDBJ whole genome shotgun (WGS) entry which is preliminary data.</text>
</comment>
<evidence type="ECO:0000256" key="4">
    <source>
        <dbReference type="ARBA" id="ARBA00023315"/>
    </source>
</evidence>
<keyword evidence="2 6" id="KW-0819">tRNA processing</keyword>
<name>A0A2H0B773_9BACT</name>
<feature type="binding site" evidence="6">
    <location>
        <position position="118"/>
    </location>
    <ligand>
        <name>Fe cation</name>
        <dbReference type="ChEBI" id="CHEBI:24875"/>
    </ligand>
</feature>
<dbReference type="InterPro" id="IPR017861">
    <property type="entry name" value="KAE1/TsaD"/>
</dbReference>
<gene>
    <name evidence="6 8" type="primary">tsaD</name>
    <name evidence="8" type="ORF">COX08_00440</name>
</gene>
<sequence>MKQFPTILAIDTSCDDTSVAITQGMKVLSNIVASQTEIHRIYGGVYPLAAKLAHHELINPTYKEALKRALINPRQIDIIAVTQGPGLAIALEVGIEFAKLLSKELNKPLIAVNHMAGHLYSPLAVNSKGNPKPNVNHLIPSISLLVSGGHTELILIKSLNSFQKIGQTLDDAAGEALDKFARLLDLGYPGAAAMEEIAQKGNSKTFNFPLPMTQSKDFNYSFSGLKTAGRQTIEQMKKLNANDITNLAASFQYAVIKAVLYKLEKAIAKYQPKSIWLGGGVSANKVLKRELGRLCKSKSLNFLYPKIKRLNGDNAAMIGIAAYFDYQKGNLSSIPQNFDQIQRIPRLSL</sequence>
<dbReference type="EC" id="2.3.1.234" evidence="6"/>
<evidence type="ECO:0000256" key="1">
    <source>
        <dbReference type="ARBA" id="ARBA00022679"/>
    </source>
</evidence>
<comment type="similarity">
    <text evidence="6">Belongs to the KAE1 / TsaD family.</text>
</comment>
<dbReference type="Pfam" id="PF00814">
    <property type="entry name" value="TsaD"/>
    <property type="match status" value="1"/>
</dbReference>
<feature type="binding site" evidence="6">
    <location>
        <position position="195"/>
    </location>
    <ligand>
        <name>substrate</name>
    </ligand>
</feature>
<dbReference type="InterPro" id="IPR000905">
    <property type="entry name" value="Gcp-like_dom"/>
</dbReference>
<dbReference type="NCBIfam" id="TIGR03723">
    <property type="entry name" value="T6A_TsaD_YgjD"/>
    <property type="match status" value="1"/>
</dbReference>
<dbReference type="EMBL" id="PCSR01000011">
    <property type="protein sequence ID" value="PIP53525.1"/>
    <property type="molecule type" value="Genomic_DNA"/>
</dbReference>
<comment type="caution">
    <text evidence="6">Lacks conserved residue(s) required for the propagation of feature annotation.</text>
</comment>
<dbReference type="GO" id="GO:0002949">
    <property type="term" value="P:tRNA threonylcarbamoyladenosine modification"/>
    <property type="evidence" value="ECO:0007669"/>
    <property type="project" value="UniProtKB-UniRule"/>
</dbReference>
<feature type="binding site" evidence="6">
    <location>
        <position position="284"/>
    </location>
    <ligand>
        <name>substrate</name>
    </ligand>
</feature>
<keyword evidence="3 6" id="KW-0479">Metal-binding</keyword>
<dbReference type="PRINTS" id="PR00789">
    <property type="entry name" value="OSIALOPTASE"/>
</dbReference>
<evidence type="ECO:0000256" key="6">
    <source>
        <dbReference type="HAMAP-Rule" id="MF_01445"/>
    </source>
</evidence>
<organism evidence="8 9">
    <name type="scientific">Candidatus Beckwithbacteria bacterium CG23_combo_of_CG06-09_8_20_14_all_34_8</name>
    <dbReference type="NCBI Taxonomy" id="1974497"/>
    <lineage>
        <taxon>Bacteria</taxon>
        <taxon>Candidatus Beckwithiibacteriota</taxon>
    </lineage>
</organism>